<dbReference type="Pfam" id="PF04607">
    <property type="entry name" value="RelA_SpoT"/>
    <property type="match status" value="1"/>
</dbReference>
<gene>
    <name evidence="3" type="ORF">H9761_13820</name>
</gene>
<dbReference type="GO" id="GO:0015969">
    <property type="term" value="P:guanosine tetraphosphate metabolic process"/>
    <property type="evidence" value="ECO:0007669"/>
    <property type="project" value="InterPro"/>
</dbReference>
<dbReference type="PANTHER" id="PTHR47837">
    <property type="entry name" value="GTP PYROPHOSPHOKINASE YJBM"/>
    <property type="match status" value="1"/>
</dbReference>
<proteinExistence type="predicted"/>
<comment type="caution">
    <text evidence="3">The sequence shown here is derived from an EMBL/GenBank/DDBJ whole genome shotgun (WGS) entry which is preliminary data.</text>
</comment>
<evidence type="ECO:0000259" key="2">
    <source>
        <dbReference type="SMART" id="SM00954"/>
    </source>
</evidence>
<protein>
    <submittedName>
        <fullName evidence="3">GTP pyrophosphokinase family protein</fullName>
    </submittedName>
</protein>
<dbReference type="SUPFAM" id="SSF81301">
    <property type="entry name" value="Nucleotidyltransferase"/>
    <property type="match status" value="1"/>
</dbReference>
<sequence length="224" mass="26309">MEAFPVSRLAETEDPEKLLEGAQPFMELMSRYRCAMMEVETKLRVLDEEFSMTYDRNPFETIKSRLKRPVSIIGKMKRRGYPLTVEEIEKRLNDIAGIRVICSFLDDIYTLADMLAGQDDIRLLEKKDYIVSPKPNGYRSLHLILEVPIFLSHSKQYMKVEVQFRTIAMDFWASLDHKLKYKKDVEEPERIAAQLKECADIISSMDERMQQIRDQIETGKKMEE</sequence>
<dbReference type="Proteomes" id="UP000823891">
    <property type="component" value="Unassembled WGS sequence"/>
</dbReference>
<dbReference type="SMART" id="SM00954">
    <property type="entry name" value="RelA_SpoT"/>
    <property type="match status" value="1"/>
</dbReference>
<evidence type="ECO:0000313" key="4">
    <source>
        <dbReference type="Proteomes" id="UP000823891"/>
    </source>
</evidence>
<evidence type="ECO:0000256" key="1">
    <source>
        <dbReference type="ARBA" id="ARBA00004976"/>
    </source>
</evidence>
<dbReference type="Gene3D" id="1.10.287.860">
    <property type="entry name" value="Nucleotidyltransferase"/>
    <property type="match status" value="1"/>
</dbReference>
<dbReference type="PANTHER" id="PTHR47837:SF2">
    <property type="entry name" value="GTP PYROPHOSPHOKINASE YWAC"/>
    <property type="match status" value="1"/>
</dbReference>
<reference evidence="3" key="2">
    <citation type="submission" date="2021-04" db="EMBL/GenBank/DDBJ databases">
        <authorList>
            <person name="Gilroy R."/>
        </authorList>
    </citation>
    <scope>NUCLEOTIDE SEQUENCE</scope>
    <source>
        <strain evidence="3">USAMLcec2-132</strain>
    </source>
</reference>
<name>A0A9D2NFW8_9FIRM</name>
<dbReference type="EMBL" id="DWWS01000048">
    <property type="protein sequence ID" value="HJC24761.1"/>
    <property type="molecule type" value="Genomic_DNA"/>
</dbReference>
<organism evidence="3 4">
    <name type="scientific">Candidatus Eisenbergiella merdavium</name>
    <dbReference type="NCBI Taxonomy" id="2838551"/>
    <lineage>
        <taxon>Bacteria</taxon>
        <taxon>Bacillati</taxon>
        <taxon>Bacillota</taxon>
        <taxon>Clostridia</taxon>
        <taxon>Lachnospirales</taxon>
        <taxon>Lachnospiraceae</taxon>
        <taxon>Eisenbergiella</taxon>
    </lineage>
</organism>
<comment type="pathway">
    <text evidence="1">Purine metabolism; ppGpp biosynthesis; ppGpp from GTP: step 1/2.</text>
</comment>
<dbReference type="InterPro" id="IPR043519">
    <property type="entry name" value="NT_sf"/>
</dbReference>
<accession>A0A9D2NFW8</accession>
<dbReference type="CDD" id="cd05399">
    <property type="entry name" value="NT_Rel-Spo_like"/>
    <property type="match status" value="1"/>
</dbReference>
<feature type="domain" description="RelA/SpoT" evidence="2">
    <location>
        <begin position="64"/>
        <end position="187"/>
    </location>
</feature>
<dbReference type="InterPro" id="IPR007685">
    <property type="entry name" value="RelA_SpoT"/>
</dbReference>
<dbReference type="InterPro" id="IPR052366">
    <property type="entry name" value="GTP_Pyrophosphokinase"/>
</dbReference>
<reference evidence="3" key="1">
    <citation type="journal article" date="2021" name="PeerJ">
        <title>Extensive microbial diversity within the chicken gut microbiome revealed by metagenomics and culture.</title>
        <authorList>
            <person name="Gilroy R."/>
            <person name="Ravi A."/>
            <person name="Getino M."/>
            <person name="Pursley I."/>
            <person name="Horton D.L."/>
            <person name="Alikhan N.F."/>
            <person name="Baker D."/>
            <person name="Gharbi K."/>
            <person name="Hall N."/>
            <person name="Watson M."/>
            <person name="Adriaenssens E.M."/>
            <person name="Foster-Nyarko E."/>
            <person name="Jarju S."/>
            <person name="Secka A."/>
            <person name="Antonio M."/>
            <person name="Oren A."/>
            <person name="Chaudhuri R.R."/>
            <person name="La Ragione R."/>
            <person name="Hildebrand F."/>
            <person name="Pallen M.J."/>
        </authorList>
    </citation>
    <scope>NUCLEOTIDE SEQUENCE</scope>
    <source>
        <strain evidence="3">USAMLcec2-132</strain>
    </source>
</reference>
<dbReference type="AlphaFoldDB" id="A0A9D2NFW8"/>
<dbReference type="Gene3D" id="3.30.460.10">
    <property type="entry name" value="Beta Polymerase, domain 2"/>
    <property type="match status" value="1"/>
</dbReference>
<evidence type="ECO:0000313" key="3">
    <source>
        <dbReference type="EMBL" id="HJC24761.1"/>
    </source>
</evidence>